<comment type="caution">
    <text evidence="4">The sequence shown here is derived from an EMBL/GenBank/DDBJ whole genome shotgun (WGS) entry which is preliminary data.</text>
</comment>
<gene>
    <name evidence="4" type="ORF">CPB83DRAFT_934317</name>
</gene>
<sequence length="496" mass="56072">MFTGGTYNHNVTTNTSPQDQGIQDLSKIASRGAMHDSSARVPHPKCHPESRRRIVEAFIAWIKNPNPPEPEHVRWLNAPFGHGKSAVMQTIVDTLLSTGFAHLVAGAFFFGPGHVDAHDLLPTIAYQIAINIPGMRELINEAVMRDPTIPSKSMELQLCHLIVEPLLALADGLHHIHHPTILIDGLDECATTAAQRSVLDIVADALVKHKLPLRFIVASRPESHIQLKFQVQPLSQLSKFIELENDLQAKLDMGAFLVDSFDAIYEGHLEVMSEVPKPWPSAQEITELIIRANGQYVYLTTVVTFVDAEFFDPVSQLDVVLKGRPDYSEVSNIDFLYRQILQRVPKAHRTVLQHILASLVIARHNSAAFREERVELPKLVELLTVHVIADIWDHTKQQILLVSQALQGVTKLNRAWTSEEIPNQCPPDFIETFNPPYLQPRHHSFLEFLEDENRAGEFYCNRKLAEAEWISRSQSLLKDALRYKYVPRVAFIKLCI</sequence>
<evidence type="ECO:0000256" key="1">
    <source>
        <dbReference type="ARBA" id="ARBA00022737"/>
    </source>
</evidence>
<evidence type="ECO:0000256" key="2">
    <source>
        <dbReference type="SAM" id="MobiDB-lite"/>
    </source>
</evidence>
<feature type="region of interest" description="Disordered" evidence="2">
    <location>
        <begin position="1"/>
        <end position="20"/>
    </location>
</feature>
<evidence type="ECO:0000313" key="4">
    <source>
        <dbReference type="EMBL" id="KAF9527606.1"/>
    </source>
</evidence>
<dbReference type="EMBL" id="MU157860">
    <property type="protein sequence ID" value="KAF9527606.1"/>
    <property type="molecule type" value="Genomic_DNA"/>
</dbReference>
<keyword evidence="1" id="KW-0677">Repeat</keyword>
<keyword evidence="5" id="KW-1185">Reference proteome</keyword>
<dbReference type="OrthoDB" id="4760524at2759"/>
<dbReference type="AlphaFoldDB" id="A0A9P6EDT8"/>
<dbReference type="PANTHER" id="PTHR10039">
    <property type="entry name" value="AMELOGENIN"/>
    <property type="match status" value="1"/>
</dbReference>
<dbReference type="Proteomes" id="UP000807306">
    <property type="component" value="Unassembled WGS sequence"/>
</dbReference>
<dbReference type="Pfam" id="PF24883">
    <property type="entry name" value="NPHP3_N"/>
    <property type="match status" value="1"/>
</dbReference>
<accession>A0A9P6EDT8</accession>
<evidence type="ECO:0000259" key="3">
    <source>
        <dbReference type="Pfam" id="PF24883"/>
    </source>
</evidence>
<reference evidence="4" key="1">
    <citation type="submission" date="2020-11" db="EMBL/GenBank/DDBJ databases">
        <authorList>
            <consortium name="DOE Joint Genome Institute"/>
            <person name="Ahrendt S."/>
            <person name="Riley R."/>
            <person name="Andreopoulos W."/>
            <person name="Labutti K."/>
            <person name="Pangilinan J."/>
            <person name="Ruiz-Duenas F.J."/>
            <person name="Barrasa J.M."/>
            <person name="Sanchez-Garcia M."/>
            <person name="Camarero S."/>
            <person name="Miyauchi S."/>
            <person name="Serrano A."/>
            <person name="Linde D."/>
            <person name="Babiker R."/>
            <person name="Drula E."/>
            <person name="Ayuso-Fernandez I."/>
            <person name="Pacheco R."/>
            <person name="Padilla G."/>
            <person name="Ferreira P."/>
            <person name="Barriuso J."/>
            <person name="Kellner H."/>
            <person name="Castanera R."/>
            <person name="Alfaro M."/>
            <person name="Ramirez L."/>
            <person name="Pisabarro A.G."/>
            <person name="Kuo A."/>
            <person name="Tritt A."/>
            <person name="Lipzen A."/>
            <person name="He G."/>
            <person name="Yan M."/>
            <person name="Ng V."/>
            <person name="Cullen D."/>
            <person name="Martin F."/>
            <person name="Rosso M.-N."/>
            <person name="Henrissat B."/>
            <person name="Hibbett D."/>
            <person name="Martinez A.T."/>
            <person name="Grigoriev I.V."/>
        </authorList>
    </citation>
    <scope>NUCLEOTIDE SEQUENCE</scope>
    <source>
        <strain evidence="4">CBS 506.95</strain>
    </source>
</reference>
<proteinExistence type="predicted"/>
<name>A0A9P6EDT8_9AGAR</name>
<organism evidence="4 5">
    <name type="scientific">Crepidotus variabilis</name>
    <dbReference type="NCBI Taxonomy" id="179855"/>
    <lineage>
        <taxon>Eukaryota</taxon>
        <taxon>Fungi</taxon>
        <taxon>Dikarya</taxon>
        <taxon>Basidiomycota</taxon>
        <taxon>Agaricomycotina</taxon>
        <taxon>Agaricomycetes</taxon>
        <taxon>Agaricomycetidae</taxon>
        <taxon>Agaricales</taxon>
        <taxon>Agaricineae</taxon>
        <taxon>Crepidotaceae</taxon>
        <taxon>Crepidotus</taxon>
    </lineage>
</organism>
<protein>
    <recommendedName>
        <fullName evidence="3">Nephrocystin 3-like N-terminal domain-containing protein</fullName>
    </recommendedName>
</protein>
<feature type="domain" description="Nephrocystin 3-like N-terminal" evidence="3">
    <location>
        <begin position="57"/>
        <end position="220"/>
    </location>
</feature>
<dbReference type="InterPro" id="IPR056884">
    <property type="entry name" value="NPHP3-like_N"/>
</dbReference>
<dbReference type="PANTHER" id="PTHR10039:SF17">
    <property type="entry name" value="FUNGAL STAND N-TERMINAL GOODBYE DOMAIN-CONTAINING PROTEIN-RELATED"/>
    <property type="match status" value="1"/>
</dbReference>
<evidence type="ECO:0000313" key="5">
    <source>
        <dbReference type="Proteomes" id="UP000807306"/>
    </source>
</evidence>